<dbReference type="EMBL" id="ABDF02000089">
    <property type="protein sequence ID" value="EHK17188.1"/>
    <property type="molecule type" value="Genomic_DNA"/>
</dbReference>
<dbReference type="eggNOG" id="ENOG502RX39">
    <property type="taxonomic scope" value="Eukaryota"/>
</dbReference>
<dbReference type="OrthoDB" id="4220372at2759"/>
<dbReference type="RefSeq" id="XP_013951387.1">
    <property type="nucleotide sequence ID" value="XM_014095912.1"/>
</dbReference>
<evidence type="ECO:0000313" key="3">
    <source>
        <dbReference type="Proteomes" id="UP000007115"/>
    </source>
</evidence>
<proteinExistence type="predicted"/>
<evidence type="ECO:0008006" key="4">
    <source>
        <dbReference type="Google" id="ProtNLM"/>
    </source>
</evidence>
<dbReference type="Proteomes" id="UP000007115">
    <property type="component" value="Unassembled WGS sequence"/>
</dbReference>
<dbReference type="CDD" id="cd12148">
    <property type="entry name" value="fungal_TF_MHR"/>
    <property type="match status" value="1"/>
</dbReference>
<dbReference type="PANTHER" id="PTHR38791">
    <property type="entry name" value="ZN(II)2CYS6 TRANSCRIPTION FACTOR (EUROFUNG)-RELATED-RELATED"/>
    <property type="match status" value="1"/>
</dbReference>
<dbReference type="HOGENOM" id="CLU_013866_5_1_1"/>
<evidence type="ECO:0000313" key="2">
    <source>
        <dbReference type="EMBL" id="EHK17188.1"/>
    </source>
</evidence>
<dbReference type="AlphaFoldDB" id="G9N879"/>
<dbReference type="STRING" id="413071.G9N879"/>
<keyword evidence="3" id="KW-1185">Reference proteome</keyword>
<name>G9N879_HYPVG</name>
<dbReference type="OMA" id="TKATIGH"/>
<accession>G9N879</accession>
<protein>
    <recommendedName>
        <fullName evidence="4">Transcription factor domain-containing protein</fullName>
    </recommendedName>
</protein>
<sequence>MTGKQDGKKRKQPNLNDSDSTADDPSLSSRLSRRQHGELLPLPRFNFSVPAESVAQVFFFRHYSIAGAGSLYAVQGAAPLPTVKMLGILAVGMAGVANSERDHGVMALARAKYGSALHSINDAIRGREEATGEGTVAAVVLMAMFEMIACQERSSLEAWICHIQGAATLIRHWSKDDWKRTLNVRAFLHFFYLLAMGCLISRIPVPTHIQELARSSPAFKSDIHLLPAKQLFSIICRFADLHSSDNINQVTQITENVSTAMSIEEELLSWETHLPDTWRYSDPDKAHGGSCHVYACAWQAYLWNQYRICRILVHAVLLRYLDALDVPVRQAHPVLMAAYASQQEASRGILATMMLGIRASASYILGLYEKTKGSNALSPEHSGVFGLLGSMQALIGVVEVGGEDADWLCEMLEVMGSRWGIGQALVLGKYLRAKSSV</sequence>
<feature type="region of interest" description="Disordered" evidence="1">
    <location>
        <begin position="1"/>
        <end position="31"/>
    </location>
</feature>
<comment type="caution">
    <text evidence="2">The sequence shown here is derived from an EMBL/GenBank/DDBJ whole genome shotgun (WGS) entry which is preliminary data.</text>
</comment>
<reference evidence="2 3" key="1">
    <citation type="journal article" date="2011" name="Genome Biol.">
        <title>Comparative genome sequence analysis underscores mycoparasitism as the ancestral life style of Trichoderma.</title>
        <authorList>
            <person name="Kubicek C.P."/>
            <person name="Herrera-Estrella A."/>
            <person name="Seidl-Seiboth V."/>
            <person name="Martinez D.A."/>
            <person name="Druzhinina I.S."/>
            <person name="Thon M."/>
            <person name="Zeilinger S."/>
            <person name="Casas-Flores S."/>
            <person name="Horwitz B.A."/>
            <person name="Mukherjee P.K."/>
            <person name="Mukherjee M."/>
            <person name="Kredics L."/>
            <person name="Alcaraz L.D."/>
            <person name="Aerts A."/>
            <person name="Antal Z."/>
            <person name="Atanasova L."/>
            <person name="Cervantes-Badillo M.G."/>
            <person name="Challacombe J."/>
            <person name="Chertkov O."/>
            <person name="McCluskey K."/>
            <person name="Coulpier F."/>
            <person name="Deshpande N."/>
            <person name="von Doehren H."/>
            <person name="Ebbole D.J."/>
            <person name="Esquivel-Naranjo E.U."/>
            <person name="Fekete E."/>
            <person name="Flipphi M."/>
            <person name="Glaser F."/>
            <person name="Gomez-Rodriguez E.Y."/>
            <person name="Gruber S."/>
            <person name="Han C."/>
            <person name="Henrissat B."/>
            <person name="Hermosa R."/>
            <person name="Hernandez-Onate M."/>
            <person name="Karaffa L."/>
            <person name="Kosti I."/>
            <person name="Le Crom S."/>
            <person name="Lindquist E."/>
            <person name="Lucas S."/>
            <person name="Luebeck M."/>
            <person name="Luebeck P.S."/>
            <person name="Margeot A."/>
            <person name="Metz B."/>
            <person name="Misra M."/>
            <person name="Nevalainen H."/>
            <person name="Omann M."/>
            <person name="Packer N."/>
            <person name="Perrone G."/>
            <person name="Uresti-Rivera E.E."/>
            <person name="Salamov A."/>
            <person name="Schmoll M."/>
            <person name="Seiboth B."/>
            <person name="Shapiro H."/>
            <person name="Sukno S."/>
            <person name="Tamayo-Ramos J.A."/>
            <person name="Tisch D."/>
            <person name="Wiest A."/>
            <person name="Wilkinson H.H."/>
            <person name="Zhang M."/>
            <person name="Coutinho P.M."/>
            <person name="Kenerley C.M."/>
            <person name="Monte E."/>
            <person name="Baker S.E."/>
            <person name="Grigoriev I.V."/>
        </authorList>
    </citation>
    <scope>NUCLEOTIDE SEQUENCE [LARGE SCALE GENOMIC DNA]</scope>
    <source>
        <strain evidence="3">Gv29-8 / FGSC 10586</strain>
    </source>
</reference>
<evidence type="ECO:0000256" key="1">
    <source>
        <dbReference type="SAM" id="MobiDB-lite"/>
    </source>
</evidence>
<gene>
    <name evidence="2" type="ORF">TRIVIDRAFT_227033</name>
</gene>
<dbReference type="VEuPathDB" id="FungiDB:TRIVIDRAFT_227033"/>
<dbReference type="GeneID" id="25792056"/>
<organism evidence="2 3">
    <name type="scientific">Hypocrea virens (strain Gv29-8 / FGSC 10586)</name>
    <name type="common">Gliocladium virens</name>
    <name type="synonym">Trichoderma virens</name>
    <dbReference type="NCBI Taxonomy" id="413071"/>
    <lineage>
        <taxon>Eukaryota</taxon>
        <taxon>Fungi</taxon>
        <taxon>Dikarya</taxon>
        <taxon>Ascomycota</taxon>
        <taxon>Pezizomycotina</taxon>
        <taxon>Sordariomycetes</taxon>
        <taxon>Hypocreomycetidae</taxon>
        <taxon>Hypocreales</taxon>
        <taxon>Hypocreaceae</taxon>
        <taxon>Trichoderma</taxon>
    </lineage>
</organism>
<dbReference type="InterPro" id="IPR053175">
    <property type="entry name" value="DHMBA_Reg_Transcription_Factor"/>
</dbReference>
<dbReference type="InParanoid" id="G9N879"/>